<dbReference type="KEGG" id="vfl:AL536_11280"/>
<dbReference type="InterPro" id="IPR033879">
    <property type="entry name" value="UPP_Pase"/>
</dbReference>
<dbReference type="PANTHER" id="PTHR14969">
    <property type="entry name" value="SPHINGOSINE-1-PHOSPHATE PHOSPHOHYDROLASE"/>
    <property type="match status" value="1"/>
</dbReference>
<dbReference type="SMART" id="SM00014">
    <property type="entry name" value="acidPPc"/>
    <property type="match status" value="1"/>
</dbReference>
<dbReference type="SUPFAM" id="SSF48317">
    <property type="entry name" value="Acid phosphatase/Vanadium-dependent haloperoxidase"/>
    <property type="match status" value="1"/>
</dbReference>
<feature type="transmembrane region" description="Helical" evidence="4">
    <location>
        <begin position="54"/>
        <end position="77"/>
    </location>
</feature>
<sequence>MDSLNQQLFLLINAAHQPGSFLMSITKGIAEMPLVIVPLCLLALWFTSSRGKAVAFHAALATVLALTTNLLISLLWYHNRPFADHLGLQLIAHVTDSSFPSDHVTLMAGIGFAIGRDKTYRLLAGVILALSVLTGWARVYVGVHYPFDILGAYLVSGAVVWGYFQWLSARFTPLLNGLISLERVVLRRAR</sequence>
<evidence type="ECO:0000313" key="7">
    <source>
        <dbReference type="EMBL" id="SUP22262.1"/>
    </source>
</evidence>
<reference evidence="8" key="1">
    <citation type="submission" date="2015-12" db="EMBL/GenBank/DDBJ databases">
        <title>FDA dAtabase for Regulatory Grade micrObial Sequences (FDA-ARGOS): Supporting development and validation of Infectious Disease Dx tests.</title>
        <authorList>
            <person name="Hoffmann M."/>
            <person name="Allard M."/>
            <person name="Evans P."/>
            <person name="Brown E."/>
            <person name="Tallon L.J."/>
            <person name="Sadzewicz L."/>
            <person name="Sengamalay N."/>
            <person name="Ott S."/>
            <person name="Godinez A."/>
            <person name="Nagaraj S."/>
            <person name="Vyas G."/>
            <person name="Aluvathingal J."/>
            <person name="Nadendla S."/>
            <person name="Geyer C."/>
            <person name="Sichtig H."/>
        </authorList>
    </citation>
    <scope>NUCLEOTIDE SEQUENCE [LARGE SCALE GENOMIC DNA]</scope>
    <source>
        <strain evidence="8">ATCC 33809</strain>
    </source>
</reference>
<dbReference type="Proteomes" id="UP000254626">
    <property type="component" value="Unassembled WGS sequence"/>
</dbReference>
<keyword evidence="4" id="KW-0472">Membrane</keyword>
<feature type="transmembrane region" description="Helical" evidence="4">
    <location>
        <begin position="28"/>
        <end position="47"/>
    </location>
</feature>
<dbReference type="Gene3D" id="1.20.144.10">
    <property type="entry name" value="Phosphatidic acid phosphatase type 2/haloperoxidase"/>
    <property type="match status" value="1"/>
</dbReference>
<feature type="domain" description="Phosphatidic acid phosphatase type 2/haloperoxidase" evidence="5">
    <location>
        <begin position="54"/>
        <end position="164"/>
    </location>
</feature>
<reference evidence="7 9" key="3">
    <citation type="submission" date="2018-06" db="EMBL/GenBank/DDBJ databases">
        <authorList>
            <consortium name="Pathogen Informatics"/>
            <person name="Doyle S."/>
        </authorList>
    </citation>
    <scope>NUCLEOTIDE SEQUENCE [LARGE SCALE GENOMIC DNA]</scope>
    <source>
        <strain evidence="7 9">NCTC11327</strain>
    </source>
</reference>
<feature type="transmembrane region" description="Helical" evidence="4">
    <location>
        <begin position="122"/>
        <end position="139"/>
    </location>
</feature>
<dbReference type="PANTHER" id="PTHR14969:SF58">
    <property type="entry name" value="UNDECAPRENYL-DIPHOSPHATASE BCRC"/>
    <property type="match status" value="1"/>
</dbReference>
<evidence type="ECO:0000256" key="3">
    <source>
        <dbReference type="ARBA" id="ARBA00047594"/>
    </source>
</evidence>
<evidence type="ECO:0000313" key="8">
    <source>
        <dbReference type="Proteomes" id="UP000057088"/>
    </source>
</evidence>
<evidence type="ECO:0000259" key="5">
    <source>
        <dbReference type="SMART" id="SM00014"/>
    </source>
</evidence>
<dbReference type="Proteomes" id="UP000057088">
    <property type="component" value="Chromosome 2"/>
</dbReference>
<keyword evidence="4" id="KW-1133">Transmembrane helix</keyword>
<dbReference type="GO" id="GO:0005886">
    <property type="term" value="C:plasma membrane"/>
    <property type="evidence" value="ECO:0007669"/>
    <property type="project" value="InterPro"/>
</dbReference>
<keyword evidence="4" id="KW-0812">Transmembrane</keyword>
<dbReference type="GO" id="GO:0050380">
    <property type="term" value="F:undecaprenyl-diphosphatase activity"/>
    <property type="evidence" value="ECO:0007669"/>
    <property type="project" value="UniProtKB-EC"/>
</dbReference>
<evidence type="ECO:0000256" key="2">
    <source>
        <dbReference type="ARBA" id="ARBA00032707"/>
    </source>
</evidence>
<comment type="catalytic activity">
    <reaction evidence="3">
        <text>di-trans,octa-cis-undecaprenyl diphosphate + H2O = di-trans,octa-cis-undecaprenyl phosphate + phosphate + H(+)</text>
        <dbReference type="Rhea" id="RHEA:28094"/>
        <dbReference type="ChEBI" id="CHEBI:15377"/>
        <dbReference type="ChEBI" id="CHEBI:15378"/>
        <dbReference type="ChEBI" id="CHEBI:43474"/>
        <dbReference type="ChEBI" id="CHEBI:58405"/>
        <dbReference type="ChEBI" id="CHEBI:60392"/>
        <dbReference type="EC" id="3.6.1.27"/>
    </reaction>
</comment>
<evidence type="ECO:0000256" key="1">
    <source>
        <dbReference type="ARBA" id="ARBA00012374"/>
    </source>
</evidence>
<name>A0AAX2LQ51_VIBFL</name>
<dbReference type="EMBL" id="UHIP01000001">
    <property type="protein sequence ID" value="SUP22262.1"/>
    <property type="molecule type" value="Genomic_DNA"/>
</dbReference>
<feature type="transmembrane region" description="Helical" evidence="4">
    <location>
        <begin position="145"/>
        <end position="164"/>
    </location>
</feature>
<protein>
    <recommendedName>
        <fullName evidence="1">undecaprenyl-diphosphate phosphatase</fullName>
        <ecNumber evidence="1">3.6.1.27</ecNumber>
    </recommendedName>
    <alternativeName>
        <fullName evidence="2">Undecaprenyl pyrophosphate phosphatase</fullName>
    </alternativeName>
</protein>
<evidence type="ECO:0000313" key="9">
    <source>
        <dbReference type="Proteomes" id="UP000254626"/>
    </source>
</evidence>
<dbReference type="Pfam" id="PF01569">
    <property type="entry name" value="PAP2"/>
    <property type="match status" value="1"/>
</dbReference>
<reference evidence="6" key="2">
    <citation type="submission" date="2018-01" db="EMBL/GenBank/DDBJ databases">
        <title>FDA dAtabase for Regulatory Grade micrObial Sequences (FDA-ARGOS): Supporting development and validation of Infectious Disease Dx tests.</title>
        <authorList>
            <person name="Hoffmann M."/>
            <person name="Allard M."/>
            <person name="Evans P."/>
            <person name="Brown E."/>
            <person name="Tallon L."/>
            <person name="Sadzewicz L."/>
            <person name="Sengamalay N."/>
            <person name="Ott S."/>
            <person name="Godinez A."/>
            <person name="Nagaraj S."/>
            <person name="Vyas G."/>
            <person name="Aluvathingal J."/>
            <person name="Nadendla S."/>
            <person name="Geyer C."/>
            <person name="Sichtig H."/>
        </authorList>
    </citation>
    <scope>NUCLEOTIDE SEQUENCE</scope>
    <source>
        <strain evidence="6">ATCC 33809</strain>
    </source>
</reference>
<evidence type="ECO:0000313" key="6">
    <source>
        <dbReference type="EMBL" id="AMF94074.1"/>
    </source>
</evidence>
<gene>
    <name evidence="7" type="primary">ybjG</name>
    <name evidence="6" type="ORF">AL536_11280</name>
    <name evidence="7" type="ORF">NCTC11327_00986</name>
</gene>
<dbReference type="InterPro" id="IPR000326">
    <property type="entry name" value="PAP2/HPO"/>
</dbReference>
<dbReference type="InterPro" id="IPR036938">
    <property type="entry name" value="PAP2/HPO_sf"/>
</dbReference>
<keyword evidence="8" id="KW-1185">Reference proteome</keyword>
<organism evidence="7 9">
    <name type="scientific">Vibrio fluvialis</name>
    <dbReference type="NCBI Taxonomy" id="676"/>
    <lineage>
        <taxon>Bacteria</taxon>
        <taxon>Pseudomonadati</taxon>
        <taxon>Pseudomonadota</taxon>
        <taxon>Gammaproteobacteria</taxon>
        <taxon>Vibrionales</taxon>
        <taxon>Vibrionaceae</taxon>
        <taxon>Vibrio</taxon>
    </lineage>
</organism>
<evidence type="ECO:0000256" key="4">
    <source>
        <dbReference type="SAM" id="Phobius"/>
    </source>
</evidence>
<dbReference type="EC" id="3.6.1.27" evidence="1"/>
<dbReference type="AlphaFoldDB" id="A0AAX2LQ51"/>
<proteinExistence type="predicted"/>
<dbReference type="EMBL" id="CP014035">
    <property type="protein sequence ID" value="AMF94074.1"/>
    <property type="molecule type" value="Genomic_DNA"/>
</dbReference>
<keyword evidence="7" id="KW-0378">Hydrolase</keyword>
<accession>A0AAX2LQ51</accession>
<dbReference type="CDD" id="cd03385">
    <property type="entry name" value="PAP2_BcrC_like"/>
    <property type="match status" value="1"/>
</dbReference>